<sequence>MNIIWRGGLTVSALALYLSVCHAQNSQFSFPGAGARPHAQNYKDMILATCVANAYQNDKSAAIDAGSSVSALRDWTEYDMERAPVAIKSLVDSYLVRNYHNPLVEPEIKDVRFDFLKCLDLYHSSELDEQTKDLVINPEHKYRQDNQ</sequence>
<dbReference type="InterPro" id="IPR038314">
    <property type="entry name" value="T6SS_sf"/>
</dbReference>
<comment type="caution">
    <text evidence="2">The sequence shown here is derived from an EMBL/GenBank/DDBJ whole genome shotgun (WGS) entry which is preliminary data.</text>
</comment>
<dbReference type="Proteomes" id="UP000186677">
    <property type="component" value="Unassembled WGS sequence"/>
</dbReference>
<proteinExistence type="predicted"/>
<gene>
    <name evidence="2" type="ORF">BOH73_02240</name>
</gene>
<evidence type="ECO:0000256" key="1">
    <source>
        <dbReference type="SAM" id="SignalP"/>
    </source>
</evidence>
<reference evidence="2 3" key="1">
    <citation type="submission" date="2016-11" db="EMBL/GenBank/DDBJ databases">
        <title>Draft genome of Pseudomonas versuta A4R1.5.</title>
        <authorList>
            <person name="See-Too W.-S."/>
        </authorList>
    </citation>
    <scope>NUCLEOTIDE SEQUENCE [LARGE SCALE GENOMIC DNA]</scope>
    <source>
        <strain evidence="2 3">A4R1.5</strain>
    </source>
</reference>
<dbReference type="EMBL" id="MPJC01000001">
    <property type="protein sequence ID" value="OKA24732.1"/>
    <property type="molecule type" value="Genomic_DNA"/>
</dbReference>
<accession>A0ABX3EER6</accession>
<organism evidence="2 3">
    <name type="scientific">Pseudomonas versuta</name>
    <dbReference type="NCBI Taxonomy" id="1788301"/>
    <lineage>
        <taxon>Bacteria</taxon>
        <taxon>Pseudomonadati</taxon>
        <taxon>Pseudomonadota</taxon>
        <taxon>Gammaproteobacteria</taxon>
        <taxon>Pseudomonadales</taxon>
        <taxon>Pseudomonadaceae</taxon>
        <taxon>Pseudomonas</taxon>
    </lineage>
</organism>
<keyword evidence="1" id="KW-0732">Signal</keyword>
<feature type="signal peptide" evidence="1">
    <location>
        <begin position="1"/>
        <end position="23"/>
    </location>
</feature>
<evidence type="ECO:0008006" key="4">
    <source>
        <dbReference type="Google" id="ProtNLM"/>
    </source>
</evidence>
<dbReference type="RefSeq" id="WP_060690799.1">
    <property type="nucleotide sequence ID" value="NZ_CP012676.1"/>
</dbReference>
<evidence type="ECO:0000313" key="3">
    <source>
        <dbReference type="Proteomes" id="UP000186677"/>
    </source>
</evidence>
<feature type="chain" id="PRO_5046090246" description="Immunity protein" evidence="1">
    <location>
        <begin position="24"/>
        <end position="147"/>
    </location>
</feature>
<keyword evidence="3" id="KW-1185">Reference proteome</keyword>
<dbReference type="InterPro" id="IPR032032">
    <property type="entry name" value="Tai4"/>
</dbReference>
<evidence type="ECO:0000313" key="2">
    <source>
        <dbReference type="EMBL" id="OKA24732.1"/>
    </source>
</evidence>
<dbReference type="Gene3D" id="1.20.120.1620">
    <property type="match status" value="1"/>
</dbReference>
<name>A0ABX3EER6_9PSED</name>
<protein>
    <recommendedName>
        <fullName evidence="4">Immunity protein</fullName>
    </recommendedName>
</protein>
<dbReference type="Pfam" id="PF16695">
    <property type="entry name" value="Tai4"/>
    <property type="match status" value="1"/>
</dbReference>